<dbReference type="AlphaFoldDB" id="A0A5A7N263"/>
<evidence type="ECO:0000256" key="1">
    <source>
        <dbReference type="ARBA" id="ARBA00004370"/>
    </source>
</evidence>
<evidence type="ECO:0000259" key="5">
    <source>
        <dbReference type="Pfam" id="PF07219"/>
    </source>
</evidence>
<dbReference type="InterPro" id="IPR011990">
    <property type="entry name" value="TPR-like_helical_dom_sf"/>
</dbReference>
<evidence type="ECO:0000256" key="3">
    <source>
        <dbReference type="ARBA" id="ARBA00022989"/>
    </source>
</evidence>
<gene>
    <name evidence="6" type="ORF">JCM17846_00540</name>
</gene>
<comment type="caution">
    <text evidence="6">The sequence shown here is derived from an EMBL/GenBank/DDBJ whole genome shotgun (WGS) entry which is preliminary data.</text>
</comment>
<evidence type="ECO:0000313" key="6">
    <source>
        <dbReference type="EMBL" id="GER02372.1"/>
    </source>
</evidence>
<evidence type="ECO:0000256" key="2">
    <source>
        <dbReference type="ARBA" id="ARBA00022692"/>
    </source>
</evidence>
<sequence length="440" mass="48207">MGMAVQRLLVFLARDLPFSKEKRARRRAEKGYGLLNQAMVALGSGDGKSARALSDKAVRLLPEQPLTHIMAAEAAKLSDDGDRVRQHYQALLDDDLAAFLGLRGLVLQERADGHSGKARELARRAVALRPKSHWALRTLVDFAVQAADWDEALETLDKASRAGVYDKAQSTQHRAALLYCQAVDANLANDQPHALELAQKAAGLRPGLPPAVALAARLHRQANQKKQAEKHLLAGWAAQPHPLLLKEWQAHFPTETAFARLQRIERLIASQPDHLESRLALATAAMGLSARIVRWRRWSRFWKAAIRALLCCGRAWRSVPKTRIMAICGAKKHSMASIAPAGAVLIAASPGIAGCLYARLVRLSIALAGMWCAVMAWPCHRPRPRPRRSGYGMDHRGPGGPLIVLAISVMTSPMTDPSGWIDLRACGIILWSLCCAARCF</sequence>
<keyword evidence="2" id="KW-0812">Transmembrane</keyword>
<evidence type="ECO:0000256" key="4">
    <source>
        <dbReference type="ARBA" id="ARBA00023136"/>
    </source>
</evidence>
<protein>
    <recommendedName>
        <fullName evidence="5">HemY N-terminal domain-containing protein</fullName>
    </recommendedName>
</protein>
<feature type="domain" description="HemY N-terminal" evidence="5">
    <location>
        <begin position="5"/>
        <end position="77"/>
    </location>
</feature>
<keyword evidence="4" id="KW-0472">Membrane</keyword>
<dbReference type="EMBL" id="BKCN01000001">
    <property type="protein sequence ID" value="GER02372.1"/>
    <property type="molecule type" value="Genomic_DNA"/>
</dbReference>
<comment type="subcellular location">
    <subcellularLocation>
        <location evidence="1">Membrane</location>
    </subcellularLocation>
</comment>
<dbReference type="InterPro" id="IPR010817">
    <property type="entry name" value="HemY_N"/>
</dbReference>
<accession>A0A5A7N263</accession>
<dbReference type="SUPFAM" id="SSF48452">
    <property type="entry name" value="TPR-like"/>
    <property type="match status" value="1"/>
</dbReference>
<evidence type="ECO:0000313" key="7">
    <source>
        <dbReference type="Proteomes" id="UP000324996"/>
    </source>
</evidence>
<dbReference type="Proteomes" id="UP000324996">
    <property type="component" value="Unassembled WGS sequence"/>
</dbReference>
<keyword evidence="7" id="KW-1185">Reference proteome</keyword>
<name>A0A5A7N263_9PROT</name>
<dbReference type="Gene3D" id="1.25.40.10">
    <property type="entry name" value="Tetratricopeptide repeat domain"/>
    <property type="match status" value="1"/>
</dbReference>
<proteinExistence type="predicted"/>
<keyword evidence="3" id="KW-1133">Transmembrane helix</keyword>
<organism evidence="6 7">
    <name type="scientific">Iodidimonas nitroreducens</name>
    <dbReference type="NCBI Taxonomy" id="1236968"/>
    <lineage>
        <taxon>Bacteria</taxon>
        <taxon>Pseudomonadati</taxon>
        <taxon>Pseudomonadota</taxon>
        <taxon>Alphaproteobacteria</taxon>
        <taxon>Iodidimonadales</taxon>
        <taxon>Iodidimonadaceae</taxon>
        <taxon>Iodidimonas</taxon>
    </lineage>
</organism>
<dbReference type="Pfam" id="PF07219">
    <property type="entry name" value="HemY_N"/>
    <property type="match status" value="1"/>
</dbReference>
<dbReference type="GO" id="GO:0016020">
    <property type="term" value="C:membrane"/>
    <property type="evidence" value="ECO:0007669"/>
    <property type="project" value="UniProtKB-SubCell"/>
</dbReference>
<reference evidence="6 7" key="1">
    <citation type="submission" date="2019-09" db="EMBL/GenBank/DDBJ databases">
        <title>NBRP : Genome information of microbial organism related human and environment.</title>
        <authorList>
            <person name="Hattori M."/>
            <person name="Oshima K."/>
            <person name="Inaba H."/>
            <person name="Suda W."/>
            <person name="Sakamoto M."/>
            <person name="Iino T."/>
            <person name="Kitahara M."/>
            <person name="Oshida Y."/>
            <person name="Iida T."/>
            <person name="Kudo T."/>
            <person name="Itoh T."/>
            <person name="Ohkuma M."/>
        </authorList>
    </citation>
    <scope>NUCLEOTIDE SEQUENCE [LARGE SCALE GENOMIC DNA]</scope>
    <source>
        <strain evidence="6 7">Q-1</strain>
    </source>
</reference>